<dbReference type="EMBL" id="JAALLS010000005">
    <property type="protein sequence ID" value="NGP87756.1"/>
    <property type="molecule type" value="Genomic_DNA"/>
</dbReference>
<comment type="function">
    <text evidence="7">Binds to the 23S rRNA.</text>
</comment>
<dbReference type="InterPro" id="IPR036791">
    <property type="entry name" value="Ribosomal_bL9_C_sf"/>
</dbReference>
<keyword evidence="5 7" id="KW-0687">Ribonucleoprotein</keyword>
<dbReference type="Gene3D" id="3.10.430.100">
    <property type="entry name" value="Ribosomal protein L9, C-terminal domain"/>
    <property type="match status" value="1"/>
</dbReference>
<dbReference type="Proteomes" id="UP000479132">
    <property type="component" value="Unassembled WGS sequence"/>
</dbReference>
<dbReference type="FunFam" id="3.40.5.10:FF:000003">
    <property type="entry name" value="50S ribosomal protein L9"/>
    <property type="match status" value="1"/>
</dbReference>
<dbReference type="Pfam" id="PF01281">
    <property type="entry name" value="Ribosomal_L9_N"/>
    <property type="match status" value="1"/>
</dbReference>
<proteinExistence type="inferred from homology"/>
<feature type="domain" description="Ribosomal protein L9" evidence="8">
    <location>
        <begin position="13"/>
        <end position="40"/>
    </location>
</feature>
<dbReference type="InterPro" id="IPR000244">
    <property type="entry name" value="Ribosomal_bL9"/>
</dbReference>
<evidence type="ECO:0000256" key="4">
    <source>
        <dbReference type="ARBA" id="ARBA00022980"/>
    </source>
</evidence>
<organism evidence="9 10">
    <name type="scientific">Fodinibius halophilus</name>
    <dbReference type="NCBI Taxonomy" id="1736908"/>
    <lineage>
        <taxon>Bacteria</taxon>
        <taxon>Pseudomonadati</taxon>
        <taxon>Balneolota</taxon>
        <taxon>Balneolia</taxon>
        <taxon>Balneolales</taxon>
        <taxon>Balneolaceae</taxon>
        <taxon>Fodinibius</taxon>
    </lineage>
</organism>
<keyword evidence="10" id="KW-1185">Reference proteome</keyword>
<dbReference type="InterPro" id="IPR009027">
    <property type="entry name" value="Ribosomal_bL9/RNase_H1_N"/>
</dbReference>
<dbReference type="GO" id="GO:0003735">
    <property type="term" value="F:structural constituent of ribosome"/>
    <property type="evidence" value="ECO:0007669"/>
    <property type="project" value="InterPro"/>
</dbReference>
<comment type="similarity">
    <text evidence="1 7">Belongs to the bacterial ribosomal protein bL9 family.</text>
</comment>
<dbReference type="SUPFAM" id="SSF55658">
    <property type="entry name" value="L9 N-domain-like"/>
    <property type="match status" value="1"/>
</dbReference>
<dbReference type="InterPro" id="IPR020069">
    <property type="entry name" value="Ribosomal_bL9_C"/>
</dbReference>
<comment type="caution">
    <text evidence="9">The sequence shown here is derived from an EMBL/GenBank/DDBJ whole genome shotgun (WGS) entry which is preliminary data.</text>
</comment>
<keyword evidence="2 7" id="KW-0699">rRNA-binding</keyword>
<dbReference type="Pfam" id="PF03948">
    <property type="entry name" value="Ribosomal_L9_C"/>
    <property type="match status" value="1"/>
</dbReference>
<evidence type="ECO:0000256" key="1">
    <source>
        <dbReference type="ARBA" id="ARBA00010605"/>
    </source>
</evidence>
<dbReference type="Gene3D" id="3.40.5.10">
    <property type="entry name" value="Ribosomal protein L9, N-terminal domain"/>
    <property type="match status" value="1"/>
</dbReference>
<gene>
    <name evidence="7" type="primary">rplI</name>
    <name evidence="9" type="ORF">G3569_05265</name>
</gene>
<protein>
    <recommendedName>
        <fullName evidence="6 7">Large ribosomal subunit protein bL9</fullName>
    </recommendedName>
</protein>
<dbReference type="InterPro" id="IPR020594">
    <property type="entry name" value="Ribosomal_bL9_bac/chp"/>
</dbReference>
<dbReference type="PROSITE" id="PS00651">
    <property type="entry name" value="RIBOSOMAL_L9"/>
    <property type="match status" value="1"/>
</dbReference>
<evidence type="ECO:0000313" key="9">
    <source>
        <dbReference type="EMBL" id="NGP87756.1"/>
    </source>
</evidence>
<evidence type="ECO:0000256" key="2">
    <source>
        <dbReference type="ARBA" id="ARBA00022730"/>
    </source>
</evidence>
<name>A0A6M1SW07_9BACT</name>
<dbReference type="InterPro" id="IPR020070">
    <property type="entry name" value="Ribosomal_bL9_N"/>
</dbReference>
<evidence type="ECO:0000259" key="8">
    <source>
        <dbReference type="PROSITE" id="PS00651"/>
    </source>
</evidence>
<dbReference type="AlphaFoldDB" id="A0A6M1SW07"/>
<dbReference type="GO" id="GO:0005840">
    <property type="term" value="C:ribosome"/>
    <property type="evidence" value="ECO:0007669"/>
    <property type="project" value="UniProtKB-KW"/>
</dbReference>
<sequence length="147" mass="16290">MKLILREDVNKLGDAGDIVEVKAGYGRNYLIPQGKAVMATDGALKQIATMKEKAERRAEVTVENAQELAERLETTSVTIPVAVGEDERIHGSVTNQDVADALEERDINIDKRKIELDQDIKTLGEYTATITLISEIKAQIKVWVVKN</sequence>
<accession>A0A6M1SW07</accession>
<evidence type="ECO:0000313" key="10">
    <source>
        <dbReference type="Proteomes" id="UP000479132"/>
    </source>
</evidence>
<evidence type="ECO:0000256" key="7">
    <source>
        <dbReference type="HAMAP-Rule" id="MF_00503"/>
    </source>
</evidence>
<keyword evidence="4 7" id="KW-0689">Ribosomal protein</keyword>
<dbReference type="InterPro" id="IPR036935">
    <property type="entry name" value="Ribosomal_bL9_N_sf"/>
</dbReference>
<dbReference type="PANTHER" id="PTHR21368">
    <property type="entry name" value="50S RIBOSOMAL PROTEIN L9"/>
    <property type="match status" value="1"/>
</dbReference>
<dbReference type="GO" id="GO:0019843">
    <property type="term" value="F:rRNA binding"/>
    <property type="evidence" value="ECO:0007669"/>
    <property type="project" value="UniProtKB-UniRule"/>
</dbReference>
<evidence type="ECO:0000256" key="3">
    <source>
        <dbReference type="ARBA" id="ARBA00022884"/>
    </source>
</evidence>
<keyword evidence="3 7" id="KW-0694">RNA-binding</keyword>
<dbReference type="NCBIfam" id="TIGR00158">
    <property type="entry name" value="L9"/>
    <property type="match status" value="1"/>
</dbReference>
<evidence type="ECO:0000256" key="6">
    <source>
        <dbReference type="ARBA" id="ARBA00035292"/>
    </source>
</evidence>
<dbReference type="GO" id="GO:1990904">
    <property type="term" value="C:ribonucleoprotein complex"/>
    <property type="evidence" value="ECO:0007669"/>
    <property type="project" value="UniProtKB-KW"/>
</dbReference>
<dbReference type="HAMAP" id="MF_00503">
    <property type="entry name" value="Ribosomal_bL9"/>
    <property type="match status" value="1"/>
</dbReference>
<evidence type="ECO:0000256" key="5">
    <source>
        <dbReference type="ARBA" id="ARBA00023274"/>
    </source>
</evidence>
<dbReference type="SUPFAM" id="SSF55653">
    <property type="entry name" value="Ribosomal protein L9 C-domain"/>
    <property type="match status" value="1"/>
</dbReference>
<dbReference type="GO" id="GO:0006412">
    <property type="term" value="P:translation"/>
    <property type="evidence" value="ECO:0007669"/>
    <property type="project" value="UniProtKB-UniRule"/>
</dbReference>
<reference evidence="9 10" key="1">
    <citation type="submission" date="2020-02" db="EMBL/GenBank/DDBJ databases">
        <title>Aliifodinibius halophilus 2W32, complete genome.</title>
        <authorList>
            <person name="Li Y."/>
            <person name="Wu S."/>
        </authorList>
    </citation>
    <scope>NUCLEOTIDE SEQUENCE [LARGE SCALE GENOMIC DNA]</scope>
    <source>
        <strain evidence="9 10">2W32</strain>
    </source>
</reference>